<dbReference type="RefSeq" id="WP_129465659.1">
    <property type="nucleotide sequence ID" value="NZ_JACSXZ010000002.1"/>
</dbReference>
<dbReference type="InterPro" id="IPR053865">
    <property type="entry name" value="DUF6934"/>
</dbReference>
<evidence type="ECO:0000313" key="1">
    <source>
        <dbReference type="EMBL" id="RXR27620.1"/>
    </source>
</evidence>
<name>A0A4Q1KEJ2_9FLAO</name>
<protein>
    <submittedName>
        <fullName evidence="1">Uncharacterized protein</fullName>
    </submittedName>
</protein>
<gene>
    <name evidence="1" type="ORF">EQG68_14760</name>
</gene>
<comment type="caution">
    <text evidence="1">The sequence shown here is derived from an EMBL/GenBank/DDBJ whole genome shotgun (WGS) entry which is preliminary data.</text>
</comment>
<dbReference type="OrthoDB" id="1343312at2"/>
<keyword evidence="2" id="KW-1185">Reference proteome</keyword>
<sequence length="198" mass="23046">MEFLEKAYPYNFEGITNEVYQFRFISIGNHKITKIVSIAPVEKNLNWYNVGFGNLEKNGDLVTVNDLSEINNNDYDEVLATVFMCILHFFNSNPDCTVIFFGNTFHKHKLYKQKISSNMESLEQYLDISGGKIIEEVGIIEKKQTVIRNGKPHERIVKEKDINSLNNGVNVKSIERYNKEKTAEYQFVLFNLKKINIY</sequence>
<proteinExistence type="predicted"/>
<dbReference type="Pfam" id="PF22028">
    <property type="entry name" value="DUF6934"/>
    <property type="match status" value="1"/>
</dbReference>
<organism evidence="1 2">
    <name type="scientific">Flavobacterium piscinae</name>
    <dbReference type="NCBI Taxonomy" id="2506424"/>
    <lineage>
        <taxon>Bacteria</taxon>
        <taxon>Pseudomonadati</taxon>
        <taxon>Bacteroidota</taxon>
        <taxon>Flavobacteriia</taxon>
        <taxon>Flavobacteriales</taxon>
        <taxon>Flavobacteriaceae</taxon>
        <taxon>Flavobacterium</taxon>
    </lineage>
</organism>
<reference evidence="2" key="1">
    <citation type="submission" date="2019-01" db="EMBL/GenBank/DDBJ databases">
        <title>Cytophagaceae bacterium strain CAR-16.</title>
        <authorList>
            <person name="Chen W.-M."/>
        </authorList>
    </citation>
    <scope>NUCLEOTIDE SEQUENCE [LARGE SCALE GENOMIC DNA]</scope>
    <source>
        <strain evidence="2">ICH-30</strain>
    </source>
</reference>
<accession>A0A4Q1KEJ2</accession>
<dbReference type="EMBL" id="SBKQ01000021">
    <property type="protein sequence ID" value="RXR27620.1"/>
    <property type="molecule type" value="Genomic_DNA"/>
</dbReference>
<evidence type="ECO:0000313" key="2">
    <source>
        <dbReference type="Proteomes" id="UP000289734"/>
    </source>
</evidence>
<dbReference type="AlphaFoldDB" id="A0A4Q1KEJ2"/>
<dbReference type="Proteomes" id="UP000289734">
    <property type="component" value="Unassembled WGS sequence"/>
</dbReference>